<evidence type="ECO:0000313" key="2">
    <source>
        <dbReference type="EMBL" id="OQO90964.1"/>
    </source>
</evidence>
<gene>
    <name evidence="2" type="ORF">B1813_15785</name>
</gene>
<reference evidence="2 3" key="1">
    <citation type="submission" date="2017-02" db="EMBL/GenBank/DDBJ databases">
        <title>Draft genome of Saccharomonospora sp. 154.</title>
        <authorList>
            <person name="Alonso-Carmona G.S."/>
            <person name="De La Haba R."/>
            <person name="Vera-Gargallo B."/>
            <person name="Sandoval-Trujillo A.H."/>
            <person name="Ramirez-Duran N."/>
            <person name="Ventosa A."/>
        </authorList>
    </citation>
    <scope>NUCLEOTIDE SEQUENCE [LARGE SCALE GENOMIC DNA]</scope>
    <source>
        <strain evidence="2 3">LRS4.154</strain>
    </source>
</reference>
<comment type="caution">
    <text evidence="2">The sequence shown here is derived from an EMBL/GenBank/DDBJ whole genome shotgun (WGS) entry which is preliminary data.</text>
</comment>
<keyword evidence="1" id="KW-0472">Membrane</keyword>
<evidence type="ECO:0000256" key="1">
    <source>
        <dbReference type="SAM" id="Phobius"/>
    </source>
</evidence>
<organism evidence="2 3">
    <name type="scientific">Saccharomonospora piscinae</name>
    <dbReference type="NCBI Taxonomy" id="687388"/>
    <lineage>
        <taxon>Bacteria</taxon>
        <taxon>Bacillati</taxon>
        <taxon>Actinomycetota</taxon>
        <taxon>Actinomycetes</taxon>
        <taxon>Pseudonocardiales</taxon>
        <taxon>Pseudonocardiaceae</taxon>
        <taxon>Saccharomonospora</taxon>
    </lineage>
</organism>
<dbReference type="EMBL" id="MWIH01000006">
    <property type="protein sequence ID" value="OQO90964.1"/>
    <property type="molecule type" value="Genomic_DNA"/>
</dbReference>
<dbReference type="STRING" id="1962155.B1813_15785"/>
<dbReference type="RefSeq" id="WP_081193160.1">
    <property type="nucleotide sequence ID" value="NZ_MWIH01000006.1"/>
</dbReference>
<feature type="transmembrane region" description="Helical" evidence="1">
    <location>
        <begin position="72"/>
        <end position="98"/>
    </location>
</feature>
<protein>
    <recommendedName>
        <fullName evidence="4">Transmembrane protein</fullName>
    </recommendedName>
</protein>
<feature type="transmembrane region" description="Helical" evidence="1">
    <location>
        <begin position="23"/>
        <end position="42"/>
    </location>
</feature>
<name>A0A1V9A1Z7_SACPI</name>
<evidence type="ECO:0000313" key="3">
    <source>
        <dbReference type="Proteomes" id="UP000192591"/>
    </source>
</evidence>
<keyword evidence="3" id="KW-1185">Reference proteome</keyword>
<dbReference type="Proteomes" id="UP000192591">
    <property type="component" value="Unassembled WGS sequence"/>
</dbReference>
<keyword evidence="1" id="KW-1133">Transmembrane helix</keyword>
<sequence length="118" mass="12662">MTDVGPPAPPATTRGQDRLHQPLRLVVAVVELLLAAVAGWAATRCWDLAVAPLTVRSDDGATLVSRVYEGNWVGLAFLLAAVAGVLLVDAARQSVLGVRTRRRRRRRASRGTRAADAR</sequence>
<dbReference type="AlphaFoldDB" id="A0A1V9A1Z7"/>
<accession>A0A1V9A1Z7</accession>
<evidence type="ECO:0008006" key="4">
    <source>
        <dbReference type="Google" id="ProtNLM"/>
    </source>
</evidence>
<keyword evidence="1" id="KW-0812">Transmembrane</keyword>
<proteinExistence type="predicted"/>